<protein>
    <submittedName>
        <fullName evidence="4">Glycoside hydrolase family 16 protein</fullName>
    </submittedName>
</protein>
<sequence length="285" mass="31688">MTPLRLLPWLSVLSLGCLACDPAGSRIDKPEQPNDSTPQPSNEWQLVWQDEFDGPANTPPSSDKWVHDVGGGGWGNAQLEYDTNKTENVSLDGEGHLVITARKESFGGNSYTSGRINTRGRFAQAYGRFEARMQLPVGRGMWPAFWLLGANLEESPWPDCGEIDIMEYRGQLPAIIRGSLHGPGYSGGNNIGGEYVVSGGKLYEDFHVYALEWEPERIRWQLDGVTFLETTPAKLPAGKRWVYDHPFFILLNLAVGGNYVGPPDRSTVFPQQLKVDYVRVYTRGA</sequence>
<evidence type="ECO:0000259" key="3">
    <source>
        <dbReference type="PROSITE" id="PS51762"/>
    </source>
</evidence>
<feature type="chain" id="PRO_5047309899" evidence="2">
    <location>
        <begin position="20"/>
        <end position="285"/>
    </location>
</feature>
<keyword evidence="2" id="KW-0732">Signal</keyword>
<dbReference type="InterPro" id="IPR050546">
    <property type="entry name" value="Glycosyl_Hydrlase_16"/>
</dbReference>
<proteinExistence type="inferred from homology"/>
<gene>
    <name evidence="4" type="ORF">JY651_48350</name>
</gene>
<reference evidence="4 5" key="1">
    <citation type="submission" date="2021-02" db="EMBL/GenBank/DDBJ databases">
        <title>De Novo genome assembly of isolated myxobacteria.</title>
        <authorList>
            <person name="Stevens D.C."/>
        </authorList>
    </citation>
    <scope>NUCLEOTIDE SEQUENCE [LARGE SCALE GENOMIC DNA]</scope>
    <source>
        <strain evidence="5">SCPEA02</strain>
    </source>
</reference>
<evidence type="ECO:0000313" key="5">
    <source>
        <dbReference type="Proteomes" id="UP000662747"/>
    </source>
</evidence>
<dbReference type="PANTHER" id="PTHR10963">
    <property type="entry name" value="GLYCOSYL HYDROLASE-RELATED"/>
    <property type="match status" value="1"/>
</dbReference>
<dbReference type="Pfam" id="PF00722">
    <property type="entry name" value="Glyco_hydro_16"/>
    <property type="match status" value="1"/>
</dbReference>
<dbReference type="InterPro" id="IPR000757">
    <property type="entry name" value="Beta-glucanase-like"/>
</dbReference>
<comment type="similarity">
    <text evidence="1">Belongs to the glycosyl hydrolase 16 family.</text>
</comment>
<dbReference type="RefSeq" id="WP_206724403.1">
    <property type="nucleotide sequence ID" value="NZ_CP071090.1"/>
</dbReference>
<feature type="signal peptide" evidence="2">
    <location>
        <begin position="1"/>
        <end position="19"/>
    </location>
</feature>
<dbReference type="SUPFAM" id="SSF49899">
    <property type="entry name" value="Concanavalin A-like lectins/glucanases"/>
    <property type="match status" value="1"/>
</dbReference>
<dbReference type="CDD" id="cd08023">
    <property type="entry name" value="GH16_laminarinase_like"/>
    <property type="match status" value="1"/>
</dbReference>
<keyword evidence="4" id="KW-0378">Hydrolase</keyword>
<dbReference type="GO" id="GO:0016787">
    <property type="term" value="F:hydrolase activity"/>
    <property type="evidence" value="ECO:0007669"/>
    <property type="project" value="UniProtKB-KW"/>
</dbReference>
<name>A0ABX7NV93_9BACT</name>
<dbReference type="EMBL" id="CP071090">
    <property type="protein sequence ID" value="QSQ22827.1"/>
    <property type="molecule type" value="Genomic_DNA"/>
</dbReference>
<dbReference type="PANTHER" id="PTHR10963:SF55">
    <property type="entry name" value="GLYCOSIDE HYDROLASE FAMILY 16 PROTEIN"/>
    <property type="match status" value="1"/>
</dbReference>
<dbReference type="InterPro" id="IPR013320">
    <property type="entry name" value="ConA-like_dom_sf"/>
</dbReference>
<feature type="domain" description="GH16" evidence="3">
    <location>
        <begin position="30"/>
        <end position="285"/>
    </location>
</feature>
<dbReference type="PROSITE" id="PS51257">
    <property type="entry name" value="PROKAR_LIPOPROTEIN"/>
    <property type="match status" value="1"/>
</dbReference>
<evidence type="ECO:0000313" key="4">
    <source>
        <dbReference type="EMBL" id="QSQ22827.1"/>
    </source>
</evidence>
<evidence type="ECO:0000256" key="1">
    <source>
        <dbReference type="ARBA" id="ARBA00006865"/>
    </source>
</evidence>
<organism evidence="4 5">
    <name type="scientific">Pyxidicoccus parkwayensis</name>
    <dbReference type="NCBI Taxonomy" id="2813578"/>
    <lineage>
        <taxon>Bacteria</taxon>
        <taxon>Pseudomonadati</taxon>
        <taxon>Myxococcota</taxon>
        <taxon>Myxococcia</taxon>
        <taxon>Myxococcales</taxon>
        <taxon>Cystobacterineae</taxon>
        <taxon>Myxococcaceae</taxon>
        <taxon>Pyxidicoccus</taxon>
    </lineage>
</organism>
<dbReference type="Gene3D" id="2.60.120.200">
    <property type="match status" value="1"/>
</dbReference>
<dbReference type="Proteomes" id="UP000662747">
    <property type="component" value="Chromosome"/>
</dbReference>
<dbReference type="PROSITE" id="PS51762">
    <property type="entry name" value="GH16_2"/>
    <property type="match status" value="1"/>
</dbReference>
<accession>A0ABX7NV93</accession>
<keyword evidence="5" id="KW-1185">Reference proteome</keyword>
<evidence type="ECO:0000256" key="2">
    <source>
        <dbReference type="SAM" id="SignalP"/>
    </source>
</evidence>